<keyword evidence="9" id="KW-1003">Cell membrane</keyword>
<evidence type="ECO:0000256" key="23">
    <source>
        <dbReference type="ARBA" id="ARBA00030032"/>
    </source>
</evidence>
<evidence type="ECO:0000256" key="10">
    <source>
        <dbReference type="ARBA" id="ARBA00022519"/>
    </source>
</evidence>
<keyword evidence="21 26" id="KW-0472">Membrane</keyword>
<dbReference type="NCBIfam" id="TIGR01941">
    <property type="entry name" value="nqrF"/>
    <property type="match status" value="1"/>
</dbReference>
<dbReference type="PANTHER" id="PTHR43644">
    <property type="entry name" value="NA(+)-TRANSLOCATING NADH-QUINONE REDUCTASE SUBUNIT"/>
    <property type="match status" value="1"/>
</dbReference>
<evidence type="ECO:0000256" key="8">
    <source>
        <dbReference type="ARBA" id="ARBA00022448"/>
    </source>
</evidence>
<evidence type="ECO:0000256" key="20">
    <source>
        <dbReference type="ARBA" id="ARBA00023075"/>
    </source>
</evidence>
<dbReference type="GO" id="GO:0006814">
    <property type="term" value="P:sodium ion transport"/>
    <property type="evidence" value="ECO:0007669"/>
    <property type="project" value="UniProtKB-KW"/>
</dbReference>
<gene>
    <name evidence="29" type="ORF">HNQ40_003587</name>
</gene>
<keyword evidence="17" id="KW-0411">Iron-sulfur</keyword>
<dbReference type="SUPFAM" id="SSF63380">
    <property type="entry name" value="Riboflavin synthase domain-like"/>
    <property type="match status" value="1"/>
</dbReference>
<keyword evidence="11" id="KW-0285">Flavoprotein</keyword>
<evidence type="ECO:0000256" key="1">
    <source>
        <dbReference type="ARBA" id="ARBA00001974"/>
    </source>
</evidence>
<dbReference type="InterPro" id="IPR001709">
    <property type="entry name" value="Flavoprot_Pyr_Nucl_cyt_Rdtase"/>
</dbReference>
<dbReference type="GO" id="GO:0006629">
    <property type="term" value="P:lipid metabolic process"/>
    <property type="evidence" value="ECO:0007669"/>
    <property type="project" value="InterPro"/>
</dbReference>
<dbReference type="InterPro" id="IPR017941">
    <property type="entry name" value="Rieske_2Fe-2S"/>
</dbReference>
<dbReference type="CDD" id="cd03511">
    <property type="entry name" value="Rhizopine-oxygenase-like"/>
    <property type="match status" value="1"/>
</dbReference>
<evidence type="ECO:0000256" key="14">
    <source>
        <dbReference type="ARBA" id="ARBA00022827"/>
    </source>
</evidence>
<evidence type="ECO:0000313" key="29">
    <source>
        <dbReference type="EMBL" id="MBB6431704.1"/>
    </source>
</evidence>
<dbReference type="Gene3D" id="2.40.30.10">
    <property type="entry name" value="Translation factors"/>
    <property type="match status" value="1"/>
</dbReference>
<reference evidence="29 30" key="1">
    <citation type="submission" date="2020-08" db="EMBL/GenBank/DDBJ databases">
        <title>Genomic Encyclopedia of Type Strains, Phase IV (KMG-IV): sequencing the most valuable type-strain genomes for metagenomic binning, comparative biology and taxonomic classification.</title>
        <authorList>
            <person name="Goeker M."/>
        </authorList>
    </citation>
    <scope>NUCLEOTIDE SEQUENCE [LARGE SCALE GENOMIC DNA]</scope>
    <source>
        <strain evidence="29 30">DSM 103725</strain>
    </source>
</reference>
<evidence type="ECO:0000259" key="27">
    <source>
        <dbReference type="PROSITE" id="PS51296"/>
    </source>
</evidence>
<dbReference type="GO" id="GO:0051537">
    <property type="term" value="F:2 iron, 2 sulfur cluster binding"/>
    <property type="evidence" value="ECO:0007669"/>
    <property type="project" value="UniProtKB-KW"/>
</dbReference>
<evidence type="ECO:0000256" key="11">
    <source>
        <dbReference type="ARBA" id="ARBA00022630"/>
    </source>
</evidence>
<comment type="subunit">
    <text evidence="5">Composed of six subunits; NqrA, NqrB, NqrC, NqrD, NqrE and NqrF.</text>
</comment>
<dbReference type="InterPro" id="IPR039261">
    <property type="entry name" value="FNR_nucleotide-bd"/>
</dbReference>
<keyword evidence="12" id="KW-0001">2Fe-2S</keyword>
<dbReference type="Pfam" id="PF00487">
    <property type="entry name" value="FA_desaturase"/>
    <property type="match status" value="1"/>
</dbReference>
<keyword evidence="8" id="KW-0813">Transport</keyword>
<keyword evidence="18" id="KW-0520">NAD</keyword>
<sequence length="761" mass="87000">MSTVLTPHPEIELQDYSLVGKNTELAIEKGLAEADWYTSPISRKDLKSLLERKDGPPIRDCVIYFGLIAVFGVATYLLWGSWWALLPMMGYGLLWASASDARWHESSHGTAFKTDWLNNLLYEVSSFMVLRESVPWRWSHTRHHSDTIIVGRDPEIAVPRPPDLKALLLKCINFQAFRRYIRNIALHSFGRVTPEEATFIPESEYPKVFFRARIYAAIYLGIVAFAVYFQTWLPFVFVLGPNLYGAWLMPIYGWTQHAGLAENVLDHRLNCRTMKLNIVHRFLYWNMNYHLEHHMFPLVPYHQLPKLHELIKDDCPATYPGLIATYREIIPAVLRQIKDPGYFVKRALPDTARPVGKVPTSEPIVSEQSGPVDGWIEVCDADLLEKSDVVRFDHGSRTYAVYRTEDDGYYATDGICTHGNTHLSDGLVKGDIVECPKHNGRFNIQDGSPARAPVCVGLQTYPVEIRDSRIFLRLNADEKTTQDIYTFEVVSNRNVATFIKELTLKPKTLSELPNYHPGQYMQLDIPAYARISFEDIEVPEPFHTVWKQHHVYDFASTNRLDIRRNYSLATAPSHERGVLKFNVRIATPPRGQDCDAGVGSTYVHSLKPGDTVTAIGPFGDFLIKDTDQEMVYLGGGAGMAPLRSHIMHLFETLQTGRKVSFWYGARSKQEIFYEQEFRELESRFPNFTFHLALSEPQPEDEWDGPTGFIHQHLKSTYLDRHPNPDQIEFYLCGPPVMIQAAQSMLTQEFAVSQDGIAFDEF</sequence>
<dbReference type="InterPro" id="IPR005804">
    <property type="entry name" value="FA_desaturase_dom"/>
</dbReference>
<dbReference type="FunFam" id="3.40.50.80:FF:000014">
    <property type="entry name" value="Na(+)-translocating NADH-quinone reductase subunit F"/>
    <property type="match status" value="1"/>
</dbReference>
<feature type="domain" description="Rieske" evidence="27">
    <location>
        <begin position="375"/>
        <end position="472"/>
    </location>
</feature>
<dbReference type="SUPFAM" id="SSF50022">
    <property type="entry name" value="ISP domain"/>
    <property type="match status" value="1"/>
</dbReference>
<keyword evidence="14" id="KW-0274">FAD</keyword>
<evidence type="ECO:0000256" key="25">
    <source>
        <dbReference type="ARBA" id="ARBA00048891"/>
    </source>
</evidence>
<evidence type="ECO:0000256" key="22">
    <source>
        <dbReference type="ARBA" id="ARBA00023201"/>
    </source>
</evidence>
<keyword evidence="20 29" id="KW-0830">Ubiquinone</keyword>
<evidence type="ECO:0000256" key="12">
    <source>
        <dbReference type="ARBA" id="ARBA00022714"/>
    </source>
</evidence>
<dbReference type="NCBIfam" id="TIGR02377">
    <property type="entry name" value="MocE_fam_FeS"/>
    <property type="match status" value="1"/>
</dbReference>
<evidence type="ECO:0000256" key="24">
    <source>
        <dbReference type="ARBA" id="ARBA00030787"/>
    </source>
</evidence>
<dbReference type="PROSITE" id="PS51296">
    <property type="entry name" value="RIESKE"/>
    <property type="match status" value="1"/>
</dbReference>
<dbReference type="InterPro" id="IPR017927">
    <property type="entry name" value="FAD-bd_FR_type"/>
</dbReference>
<evidence type="ECO:0000256" key="15">
    <source>
        <dbReference type="ARBA" id="ARBA00022967"/>
    </source>
</evidence>
<comment type="similarity">
    <text evidence="4">Belongs to the NqrF family.</text>
</comment>
<keyword evidence="26" id="KW-1133">Transmembrane helix</keyword>
<dbReference type="InterPro" id="IPR008333">
    <property type="entry name" value="Cbr1-like_FAD-bd_dom"/>
</dbReference>
<dbReference type="AlphaFoldDB" id="A0A7X0H9E1"/>
<dbReference type="PRINTS" id="PR00371">
    <property type="entry name" value="FPNCR"/>
</dbReference>
<dbReference type="InterPro" id="IPR001433">
    <property type="entry name" value="OxRdtase_FAD/NAD-bd"/>
</dbReference>
<feature type="transmembrane region" description="Helical" evidence="26">
    <location>
        <begin position="214"/>
        <end position="233"/>
    </location>
</feature>
<dbReference type="Pfam" id="PF00355">
    <property type="entry name" value="Rieske"/>
    <property type="match status" value="1"/>
</dbReference>
<keyword evidence="22" id="KW-0739">Sodium transport</keyword>
<dbReference type="Gene3D" id="2.102.10.10">
    <property type="entry name" value="Rieske [2Fe-2S] iron-sulphur domain"/>
    <property type="match status" value="1"/>
</dbReference>
<dbReference type="InterPro" id="IPR039393">
    <property type="entry name" value="Rhizopine-oxygenase-like"/>
</dbReference>
<feature type="domain" description="FAD-binding FR-type" evidence="28">
    <location>
        <begin position="482"/>
        <end position="624"/>
    </location>
</feature>
<evidence type="ECO:0000256" key="19">
    <source>
        <dbReference type="ARBA" id="ARBA00023065"/>
    </source>
</evidence>
<keyword evidence="22" id="KW-0915">Sodium</keyword>
<dbReference type="InterPro" id="IPR017938">
    <property type="entry name" value="Riboflavin_synthase-like_b-brl"/>
</dbReference>
<dbReference type="RefSeq" id="WP_184679298.1">
    <property type="nucleotide sequence ID" value="NZ_JACHGY010000002.1"/>
</dbReference>
<comment type="subcellular location">
    <subcellularLocation>
        <location evidence="3">Cell inner membrane</location>
    </subcellularLocation>
</comment>
<accession>A0A7X0H9E1</accession>
<evidence type="ECO:0000256" key="17">
    <source>
        <dbReference type="ARBA" id="ARBA00023014"/>
    </source>
</evidence>
<dbReference type="EMBL" id="JACHGY010000002">
    <property type="protein sequence ID" value="MBB6431704.1"/>
    <property type="molecule type" value="Genomic_DNA"/>
</dbReference>
<evidence type="ECO:0000256" key="13">
    <source>
        <dbReference type="ARBA" id="ARBA00022723"/>
    </source>
</evidence>
<comment type="function">
    <text evidence="2">NQR complex catalyzes the reduction of ubiquinone-1 to ubiquinol by two successive reactions, coupled with the transport of Na(+) ions from the cytoplasm to the periplasm. The first step is catalyzed by NqrF, which accepts electrons from NADH and reduces ubiquinone-1 to ubisemiquinone by a one-electron transfer pathway.</text>
</comment>
<dbReference type="PROSITE" id="PS51384">
    <property type="entry name" value="FAD_FR"/>
    <property type="match status" value="1"/>
</dbReference>
<dbReference type="GO" id="GO:0046872">
    <property type="term" value="F:metal ion binding"/>
    <property type="evidence" value="ECO:0007669"/>
    <property type="project" value="UniProtKB-KW"/>
</dbReference>
<evidence type="ECO:0000256" key="5">
    <source>
        <dbReference type="ARBA" id="ARBA00011309"/>
    </source>
</evidence>
<feature type="transmembrane region" description="Helical" evidence="26">
    <location>
        <begin position="62"/>
        <end position="85"/>
    </location>
</feature>
<evidence type="ECO:0000256" key="4">
    <source>
        <dbReference type="ARBA" id="ARBA00005570"/>
    </source>
</evidence>
<dbReference type="Proteomes" id="UP000541810">
    <property type="component" value="Unassembled WGS sequence"/>
</dbReference>
<organism evidence="29 30">
    <name type="scientific">Algisphaera agarilytica</name>
    <dbReference type="NCBI Taxonomy" id="1385975"/>
    <lineage>
        <taxon>Bacteria</taxon>
        <taxon>Pseudomonadati</taxon>
        <taxon>Planctomycetota</taxon>
        <taxon>Phycisphaerae</taxon>
        <taxon>Phycisphaerales</taxon>
        <taxon>Phycisphaeraceae</taxon>
        <taxon>Algisphaera</taxon>
    </lineage>
</organism>
<evidence type="ECO:0000256" key="21">
    <source>
        <dbReference type="ARBA" id="ARBA00023136"/>
    </source>
</evidence>
<comment type="cofactor">
    <cofactor evidence="1">
        <name>FAD</name>
        <dbReference type="ChEBI" id="CHEBI:57692"/>
    </cofactor>
</comment>
<keyword evidence="19" id="KW-0406">Ion transport</keyword>
<dbReference type="Pfam" id="PF00175">
    <property type="entry name" value="NAD_binding_1"/>
    <property type="match status" value="1"/>
</dbReference>
<dbReference type="GO" id="GO:0005886">
    <property type="term" value="C:plasma membrane"/>
    <property type="evidence" value="ECO:0007669"/>
    <property type="project" value="UniProtKB-SubCell"/>
</dbReference>
<protein>
    <recommendedName>
        <fullName evidence="7">Na(+)-translocating NADH-quinone reductase subunit F</fullName>
        <ecNumber evidence="6">7.2.1.1</ecNumber>
    </recommendedName>
    <alternativeName>
        <fullName evidence="24">NQR complex subunit F</fullName>
    </alternativeName>
    <alternativeName>
        <fullName evidence="23">NQR-1 subunit F</fullName>
    </alternativeName>
</protein>
<dbReference type="InterPro" id="IPR010205">
    <property type="entry name" value="NqrF"/>
</dbReference>
<evidence type="ECO:0000256" key="18">
    <source>
        <dbReference type="ARBA" id="ARBA00023027"/>
    </source>
</evidence>
<dbReference type="Gene3D" id="3.40.50.80">
    <property type="entry name" value="Nucleotide-binding domain of ferredoxin-NADP reductase (FNR) module"/>
    <property type="match status" value="1"/>
</dbReference>
<evidence type="ECO:0000256" key="7">
    <source>
        <dbReference type="ARBA" id="ARBA00019729"/>
    </source>
</evidence>
<evidence type="ECO:0000313" key="30">
    <source>
        <dbReference type="Proteomes" id="UP000541810"/>
    </source>
</evidence>
<dbReference type="Pfam" id="PF00970">
    <property type="entry name" value="FAD_binding_6"/>
    <property type="match status" value="1"/>
</dbReference>
<keyword evidence="15" id="KW-1278">Translocase</keyword>
<evidence type="ECO:0000256" key="26">
    <source>
        <dbReference type="SAM" id="Phobius"/>
    </source>
</evidence>
<dbReference type="GO" id="GO:0016655">
    <property type="term" value="F:oxidoreductase activity, acting on NAD(P)H, quinone or similar compound as acceptor"/>
    <property type="evidence" value="ECO:0007669"/>
    <property type="project" value="InterPro"/>
</dbReference>
<evidence type="ECO:0000256" key="6">
    <source>
        <dbReference type="ARBA" id="ARBA00013099"/>
    </source>
</evidence>
<keyword evidence="26" id="KW-0812">Transmembrane</keyword>
<dbReference type="CDD" id="cd03528">
    <property type="entry name" value="Rieske_RO_ferredoxin"/>
    <property type="match status" value="1"/>
</dbReference>
<dbReference type="SUPFAM" id="SSF52343">
    <property type="entry name" value="Ferredoxin reductase-like, C-terminal NADP-linked domain"/>
    <property type="match status" value="1"/>
</dbReference>
<evidence type="ECO:0000256" key="9">
    <source>
        <dbReference type="ARBA" id="ARBA00022475"/>
    </source>
</evidence>
<evidence type="ECO:0000256" key="3">
    <source>
        <dbReference type="ARBA" id="ARBA00004533"/>
    </source>
</evidence>
<dbReference type="InterPro" id="IPR012747">
    <property type="entry name" value="MocE_2FeS"/>
</dbReference>
<name>A0A7X0H9E1_9BACT</name>
<keyword evidence="13" id="KW-0479">Metal-binding</keyword>
<evidence type="ECO:0000259" key="28">
    <source>
        <dbReference type="PROSITE" id="PS51384"/>
    </source>
</evidence>
<proteinExistence type="inferred from homology"/>
<evidence type="ECO:0000256" key="16">
    <source>
        <dbReference type="ARBA" id="ARBA00023004"/>
    </source>
</evidence>
<evidence type="ECO:0000256" key="2">
    <source>
        <dbReference type="ARBA" id="ARBA00002972"/>
    </source>
</evidence>
<keyword evidence="16" id="KW-0408">Iron</keyword>
<comment type="caution">
    <text evidence="29">The sequence shown here is derived from an EMBL/GenBank/DDBJ whole genome shotgun (WGS) entry which is preliminary data.</text>
</comment>
<keyword evidence="10" id="KW-0997">Cell inner membrane</keyword>
<dbReference type="InterPro" id="IPR036922">
    <property type="entry name" value="Rieske_2Fe-2S_sf"/>
</dbReference>
<dbReference type="EC" id="7.2.1.1" evidence="6"/>
<dbReference type="PANTHER" id="PTHR43644:SF1">
    <property type="entry name" value="NAD(P)H-FLAVIN REDUCTASE"/>
    <property type="match status" value="1"/>
</dbReference>
<dbReference type="CDD" id="cd06188">
    <property type="entry name" value="NADH_quinone_reductase"/>
    <property type="match status" value="1"/>
</dbReference>
<keyword evidence="30" id="KW-1185">Reference proteome</keyword>
<comment type="catalytic activity">
    <reaction evidence="25">
        <text>a ubiquinone + n Na(+)(in) + NADH + H(+) = a ubiquinol + n Na(+)(out) + NAD(+)</text>
        <dbReference type="Rhea" id="RHEA:47748"/>
        <dbReference type="Rhea" id="RHEA-COMP:9565"/>
        <dbReference type="Rhea" id="RHEA-COMP:9566"/>
        <dbReference type="ChEBI" id="CHEBI:15378"/>
        <dbReference type="ChEBI" id="CHEBI:16389"/>
        <dbReference type="ChEBI" id="CHEBI:17976"/>
        <dbReference type="ChEBI" id="CHEBI:29101"/>
        <dbReference type="ChEBI" id="CHEBI:57540"/>
        <dbReference type="ChEBI" id="CHEBI:57945"/>
        <dbReference type="EC" id="7.2.1.1"/>
    </reaction>
</comment>